<dbReference type="InterPro" id="IPR001851">
    <property type="entry name" value="ABC_transp_permease"/>
</dbReference>
<dbReference type="RefSeq" id="WP_044405356.1">
    <property type="nucleotide sequence ID" value="NZ_JXXE01000044.1"/>
</dbReference>
<evidence type="ECO:0000256" key="1">
    <source>
        <dbReference type="ARBA" id="ARBA00004651"/>
    </source>
</evidence>
<dbReference type="AlphaFoldDB" id="A0A0D7F3X4"/>
<keyword evidence="4 9" id="KW-0812">Transmembrane</keyword>
<comment type="caution">
    <text evidence="10">The sequence shown here is derived from an EMBL/GenBank/DDBJ whole genome shotgun (WGS) entry which is preliminary data.</text>
</comment>
<comment type="similarity">
    <text evidence="8">Belongs to the binding-protein-dependent transport system permease family. LivHM subfamily.</text>
</comment>
<dbReference type="CDD" id="cd06582">
    <property type="entry name" value="TM_PBP1_LivH_like"/>
    <property type="match status" value="1"/>
</dbReference>
<feature type="transmembrane region" description="Helical" evidence="9">
    <location>
        <begin position="229"/>
        <end position="255"/>
    </location>
</feature>
<organism evidence="10 11">
    <name type="scientific">Rhodopseudomonas palustris</name>
    <dbReference type="NCBI Taxonomy" id="1076"/>
    <lineage>
        <taxon>Bacteria</taxon>
        <taxon>Pseudomonadati</taxon>
        <taxon>Pseudomonadota</taxon>
        <taxon>Alphaproteobacteria</taxon>
        <taxon>Hyphomicrobiales</taxon>
        <taxon>Nitrobacteraceae</taxon>
        <taxon>Rhodopseudomonas</taxon>
    </lineage>
</organism>
<dbReference type="EMBL" id="JXXE01000044">
    <property type="protein sequence ID" value="KIZ47754.1"/>
    <property type="molecule type" value="Genomic_DNA"/>
</dbReference>
<sequence>MPSWPVLISQAFNGLALGTLLALVSSGLTIILGTLGVLNFAHGALFAVGAYAAFVLLQYTPSFALAVLLGCGFMLVLGFLLERVIIRYFYDRPHEDQILVTYGIGIVLVESIRAAFGGNAQRVPVPSWGQGATQLGFLIYPTYRLQLIAIIAGLLLGLYLVLYRTSMGLVVRAGIENPVMVGILGINVRRAFLLVFAIGVVAVGLAGMLYAPVVAVTPDMGANFMAQSFVVIVLGGLGSFPGAIVGGLIAGEIISLTSAFNSSYSEVMLYALMALLLVLRPQGLFGAEGRS</sequence>
<dbReference type="Proteomes" id="UP000032515">
    <property type="component" value="Unassembled WGS sequence"/>
</dbReference>
<evidence type="ECO:0000256" key="8">
    <source>
        <dbReference type="ARBA" id="ARBA00037998"/>
    </source>
</evidence>
<evidence type="ECO:0000256" key="9">
    <source>
        <dbReference type="SAM" id="Phobius"/>
    </source>
</evidence>
<dbReference type="GO" id="GO:0022857">
    <property type="term" value="F:transmembrane transporter activity"/>
    <property type="evidence" value="ECO:0007669"/>
    <property type="project" value="InterPro"/>
</dbReference>
<dbReference type="PANTHER" id="PTHR11795">
    <property type="entry name" value="BRANCHED-CHAIN AMINO ACID TRANSPORT SYSTEM PERMEASE PROTEIN LIVH"/>
    <property type="match status" value="1"/>
</dbReference>
<evidence type="ECO:0000256" key="5">
    <source>
        <dbReference type="ARBA" id="ARBA00022970"/>
    </source>
</evidence>
<reference evidence="10 11" key="1">
    <citation type="submission" date="2014-11" db="EMBL/GenBank/DDBJ databases">
        <title>Genomics and ecophysiology of heterotrophic nitrogen fixing bacteria isolated from estuarine surface water.</title>
        <authorList>
            <person name="Bentzon-Tilia M."/>
            <person name="Severin I."/>
            <person name="Hansen L.H."/>
            <person name="Riemann L."/>
        </authorList>
    </citation>
    <scope>NUCLEOTIDE SEQUENCE [LARGE SCALE GENOMIC DNA]</scope>
    <source>
        <strain evidence="10 11">BAL398</strain>
    </source>
</reference>
<feature type="transmembrane region" description="Helical" evidence="9">
    <location>
        <begin position="12"/>
        <end position="33"/>
    </location>
</feature>
<evidence type="ECO:0000256" key="6">
    <source>
        <dbReference type="ARBA" id="ARBA00022989"/>
    </source>
</evidence>
<feature type="transmembrane region" description="Helical" evidence="9">
    <location>
        <begin position="192"/>
        <end position="217"/>
    </location>
</feature>
<dbReference type="PATRIC" id="fig|1076.23.peg.5046"/>
<feature type="transmembrane region" description="Helical" evidence="9">
    <location>
        <begin position="40"/>
        <end position="57"/>
    </location>
</feature>
<keyword evidence="5" id="KW-0029">Amino-acid transport</keyword>
<dbReference type="Pfam" id="PF02653">
    <property type="entry name" value="BPD_transp_2"/>
    <property type="match status" value="1"/>
</dbReference>
<protein>
    <submittedName>
        <fullName evidence="10">Branched-chain amino acid ABC transporter permease</fullName>
    </submittedName>
</protein>
<dbReference type="InterPro" id="IPR052157">
    <property type="entry name" value="BCAA_transport_permease"/>
</dbReference>
<dbReference type="GO" id="GO:0005886">
    <property type="term" value="C:plasma membrane"/>
    <property type="evidence" value="ECO:0007669"/>
    <property type="project" value="UniProtKB-SubCell"/>
</dbReference>
<feature type="transmembrane region" description="Helical" evidence="9">
    <location>
        <begin position="63"/>
        <end position="86"/>
    </location>
</feature>
<evidence type="ECO:0000256" key="7">
    <source>
        <dbReference type="ARBA" id="ARBA00023136"/>
    </source>
</evidence>
<feature type="transmembrane region" description="Helical" evidence="9">
    <location>
        <begin position="267"/>
        <end position="287"/>
    </location>
</feature>
<feature type="transmembrane region" description="Helical" evidence="9">
    <location>
        <begin position="98"/>
        <end position="116"/>
    </location>
</feature>
<evidence type="ECO:0000256" key="4">
    <source>
        <dbReference type="ARBA" id="ARBA00022692"/>
    </source>
</evidence>
<evidence type="ECO:0000313" key="10">
    <source>
        <dbReference type="EMBL" id="KIZ47754.1"/>
    </source>
</evidence>
<feature type="transmembrane region" description="Helical" evidence="9">
    <location>
        <begin position="143"/>
        <end position="162"/>
    </location>
</feature>
<dbReference type="GO" id="GO:0006865">
    <property type="term" value="P:amino acid transport"/>
    <property type="evidence" value="ECO:0007669"/>
    <property type="project" value="UniProtKB-KW"/>
</dbReference>
<gene>
    <name evidence="10" type="ORF">OO17_02565</name>
</gene>
<evidence type="ECO:0000313" key="11">
    <source>
        <dbReference type="Proteomes" id="UP000032515"/>
    </source>
</evidence>
<name>A0A0D7F3X4_RHOPL</name>
<evidence type="ECO:0000256" key="2">
    <source>
        <dbReference type="ARBA" id="ARBA00022448"/>
    </source>
</evidence>
<proteinExistence type="inferred from homology"/>
<keyword evidence="7 9" id="KW-0472">Membrane</keyword>
<keyword evidence="2" id="KW-0813">Transport</keyword>
<accession>A0A0D7F3X4</accession>
<keyword evidence="6 9" id="KW-1133">Transmembrane helix</keyword>
<dbReference type="OrthoDB" id="9807115at2"/>
<evidence type="ECO:0000256" key="3">
    <source>
        <dbReference type="ARBA" id="ARBA00022475"/>
    </source>
</evidence>
<keyword evidence="3" id="KW-1003">Cell membrane</keyword>
<comment type="subcellular location">
    <subcellularLocation>
        <location evidence="1">Cell membrane</location>
        <topology evidence="1">Multi-pass membrane protein</topology>
    </subcellularLocation>
</comment>
<dbReference type="PANTHER" id="PTHR11795:SF442">
    <property type="entry name" value="ABC TRANSPORTER ATP-BINDING PROTEIN"/>
    <property type="match status" value="1"/>
</dbReference>